<dbReference type="PANTHER" id="PTHR33590">
    <property type="entry name" value="GLUTENIN, HIGH MOLECULAR WEIGHT SUBUNIT PW212-RELATED PROTEIN"/>
    <property type="match status" value="1"/>
</dbReference>
<dbReference type="InterPro" id="IPR049144">
    <property type="entry name" value="FAM186A_B_N"/>
</dbReference>
<dbReference type="InterPro" id="IPR049146">
    <property type="entry name" value="FAM186A_B_C"/>
</dbReference>
<dbReference type="Pfam" id="PF20865">
    <property type="entry name" value="FAM186A-B_C"/>
    <property type="match status" value="1"/>
</dbReference>
<dbReference type="STRING" id="10181.G5AU16"/>
<sequence length="491" mass="56733">MEKGDAPQLLTPASVTATISRVETAQLTRAQEDISTQLSDILNNVNSVINSLQEESGYDLKEKTKSYQMEQKVKKRFILLEKISSFSKDAKTKEKHLYEILCWLGDWGDSLTYEIRNRKSEDEEEALNEWIEKSSPHLQPPSPEQMLQDKHATCVKVSEVKSMLQELLDSTMFNKGEVKAIRYMSTVVENLNKALILQHKENRSLETKYKCLQIEMVKEPSSQRLHFQKSIQDLGSQRDALLKQRPLVTSKEKMYHMDMEAQRKNLQLLSGESKLELPNYLHSKALELTTTTMEPSAHRLPYLCQKYVIYRHFQSLRQAVINHKQVMGETTASYKAQSLVVFLENIDCQQKLRLQAWSDKQKDLEKQRRECLSSMVTMFPKLRLEWNIHLNIPVVISSKPKKCKSPSALPRWIHSSSPTCKQSFPPSQRECVPLWTPRKECQEHTEEPTELVCKKLSQSLPGTLQSQKELNRNSSSPHSIPQLVILKLQDN</sequence>
<accession>G5AU16</accession>
<reference evidence="3 4" key="1">
    <citation type="journal article" date="2011" name="Nature">
        <title>Genome sequencing reveals insights into physiology and longevity of the naked mole rat.</title>
        <authorList>
            <person name="Kim E.B."/>
            <person name="Fang X."/>
            <person name="Fushan A.A."/>
            <person name="Huang Z."/>
            <person name="Lobanov A.V."/>
            <person name="Han L."/>
            <person name="Marino S.M."/>
            <person name="Sun X."/>
            <person name="Turanov A.A."/>
            <person name="Yang P."/>
            <person name="Yim S.H."/>
            <person name="Zhao X."/>
            <person name="Kasaikina M.V."/>
            <person name="Stoletzki N."/>
            <person name="Peng C."/>
            <person name="Polak P."/>
            <person name="Xiong Z."/>
            <person name="Kiezun A."/>
            <person name="Zhu Y."/>
            <person name="Chen Y."/>
            <person name="Kryukov G.V."/>
            <person name="Zhang Q."/>
            <person name="Peshkin L."/>
            <person name="Yang L."/>
            <person name="Bronson R.T."/>
            <person name="Buffenstein R."/>
            <person name="Wang B."/>
            <person name="Han C."/>
            <person name="Li Q."/>
            <person name="Chen L."/>
            <person name="Zhao W."/>
            <person name="Sunyaev S.R."/>
            <person name="Park T.J."/>
            <person name="Zhang G."/>
            <person name="Wang J."/>
            <person name="Gladyshev V.N."/>
        </authorList>
    </citation>
    <scope>NUCLEOTIDE SEQUENCE [LARGE SCALE GENOMIC DNA]</scope>
</reference>
<dbReference type="InParanoid" id="G5AU16"/>
<protein>
    <submittedName>
        <fullName evidence="3">Protein FAM186B</fullName>
    </submittedName>
</protein>
<dbReference type="Pfam" id="PF20870">
    <property type="entry name" value="FAM186A-B_N"/>
    <property type="match status" value="1"/>
</dbReference>
<evidence type="ECO:0000313" key="3">
    <source>
        <dbReference type="EMBL" id="EHB00527.1"/>
    </source>
</evidence>
<gene>
    <name evidence="3" type="ORF">GW7_14448</name>
</gene>
<dbReference type="Proteomes" id="UP000006813">
    <property type="component" value="Unassembled WGS sequence"/>
</dbReference>
<organism evidence="3 4">
    <name type="scientific">Heterocephalus glaber</name>
    <name type="common">Naked mole rat</name>
    <dbReference type="NCBI Taxonomy" id="10181"/>
    <lineage>
        <taxon>Eukaryota</taxon>
        <taxon>Metazoa</taxon>
        <taxon>Chordata</taxon>
        <taxon>Craniata</taxon>
        <taxon>Vertebrata</taxon>
        <taxon>Euteleostomi</taxon>
        <taxon>Mammalia</taxon>
        <taxon>Eutheria</taxon>
        <taxon>Euarchontoglires</taxon>
        <taxon>Glires</taxon>
        <taxon>Rodentia</taxon>
        <taxon>Hystricomorpha</taxon>
        <taxon>Bathyergidae</taxon>
        <taxon>Heterocephalus</taxon>
    </lineage>
</organism>
<feature type="domain" description="FAM186A/B N-terminal" evidence="2">
    <location>
        <begin position="7"/>
        <end position="133"/>
    </location>
</feature>
<dbReference type="PANTHER" id="PTHR33590:SF3">
    <property type="entry name" value="PROTEIN FAM186B"/>
    <property type="match status" value="1"/>
</dbReference>
<dbReference type="FunCoup" id="G5AU16">
    <property type="interactions" value="1"/>
</dbReference>
<evidence type="ECO:0000259" key="2">
    <source>
        <dbReference type="Pfam" id="PF20870"/>
    </source>
</evidence>
<proteinExistence type="predicted"/>
<evidence type="ECO:0000259" key="1">
    <source>
        <dbReference type="Pfam" id="PF20865"/>
    </source>
</evidence>
<dbReference type="AlphaFoldDB" id="G5AU16"/>
<feature type="domain" description="FAM186A/B C-terminal" evidence="1">
    <location>
        <begin position="252"/>
        <end position="442"/>
    </location>
</feature>
<evidence type="ECO:0000313" key="4">
    <source>
        <dbReference type="Proteomes" id="UP000006813"/>
    </source>
</evidence>
<dbReference type="eggNOG" id="ENOG502S05D">
    <property type="taxonomic scope" value="Eukaryota"/>
</dbReference>
<name>G5AU16_HETGA</name>
<dbReference type="EMBL" id="JH166946">
    <property type="protein sequence ID" value="EHB00527.1"/>
    <property type="molecule type" value="Genomic_DNA"/>
</dbReference>